<organism evidence="2 4">
    <name type="scientific">Roseomonas gilardii</name>
    <dbReference type="NCBI Taxonomy" id="257708"/>
    <lineage>
        <taxon>Bacteria</taxon>
        <taxon>Pseudomonadati</taxon>
        <taxon>Pseudomonadota</taxon>
        <taxon>Alphaproteobacteria</taxon>
        <taxon>Acetobacterales</taxon>
        <taxon>Roseomonadaceae</taxon>
        <taxon>Roseomonas</taxon>
    </lineage>
</organism>
<feature type="transmembrane region" description="Helical" evidence="1">
    <location>
        <begin position="60"/>
        <end position="77"/>
    </location>
</feature>
<keyword evidence="1" id="KW-0472">Membrane</keyword>
<keyword evidence="1" id="KW-1133">Transmembrane helix</keyword>
<dbReference type="AlphaFoldDB" id="A0A1L7AIY9"/>
<proteinExistence type="predicted"/>
<reference evidence="3 5" key="2">
    <citation type="journal article" date="2019" name="Microb. Pathog.">
        <title>Comparison of VITEK 2, MALDI-TOF MS, 16S rRNA gene sequencing, and whole-genome sequencing for identification of Roseomonas mucosa.</title>
        <authorList>
            <person name="Rudolph W.W."/>
            <person name="Gunzer F."/>
            <person name="Trauth M."/>
            <person name="Bunk B."/>
            <person name="Bigge R."/>
            <person name="Schrottner P."/>
        </authorList>
    </citation>
    <scope>NUCLEOTIDE SEQUENCE [LARGE SCALE GENOMIC DNA]</scope>
    <source>
        <strain evidence="3 5">DSM 103800</strain>
    </source>
</reference>
<keyword evidence="5" id="KW-1185">Reference proteome</keyword>
<dbReference type="Proteomes" id="UP001258945">
    <property type="component" value="Unassembled WGS sequence"/>
</dbReference>
<feature type="transmembrane region" description="Helical" evidence="1">
    <location>
        <begin position="34"/>
        <end position="54"/>
    </location>
</feature>
<reference evidence="3" key="3">
    <citation type="submission" date="2023-09" db="EMBL/GenBank/DDBJ databases">
        <authorList>
            <person name="Schober I."/>
            <person name="Bunk B."/>
        </authorList>
    </citation>
    <scope>NUCLEOTIDE SEQUENCE</scope>
    <source>
        <strain evidence="3">DSM 103800</strain>
    </source>
</reference>
<name>A0A1L7AIY9_9PROT</name>
<evidence type="ECO:0000313" key="3">
    <source>
        <dbReference type="EMBL" id="MDT8332121.1"/>
    </source>
</evidence>
<dbReference type="Pfam" id="PF10003">
    <property type="entry name" value="DUF2244"/>
    <property type="match status" value="1"/>
</dbReference>
<reference evidence="2 4" key="1">
    <citation type="submission" date="2016-05" db="EMBL/GenBank/DDBJ databases">
        <title>Complete Genome and Methylome Analysis of Psychrotrophic Bacterial Isolates from Antarctic Lake Untersee.</title>
        <authorList>
            <person name="Fomenkov A."/>
            <person name="Akimov V.N."/>
            <person name="Vasilyeva L.V."/>
            <person name="Andersen D."/>
            <person name="Vincze T."/>
            <person name="Roberts R.J."/>
        </authorList>
    </citation>
    <scope>NUCLEOTIDE SEQUENCE [LARGE SCALE GENOMIC DNA]</scope>
    <source>
        <strain evidence="2 4">U14-5</strain>
    </source>
</reference>
<dbReference type="STRING" id="257708.RGI145_17685"/>
<dbReference type="KEGG" id="rgi:RGI145_17685"/>
<dbReference type="eggNOG" id="COG5488">
    <property type="taxonomic scope" value="Bacteria"/>
</dbReference>
<gene>
    <name evidence="2" type="ORF">RGI145_17685</name>
    <name evidence="3" type="ORF">RQ831_13755</name>
</gene>
<dbReference type="EMBL" id="CP015583">
    <property type="protein sequence ID" value="APT58670.1"/>
    <property type="molecule type" value="Genomic_DNA"/>
</dbReference>
<evidence type="ECO:0000313" key="5">
    <source>
        <dbReference type="Proteomes" id="UP001258945"/>
    </source>
</evidence>
<evidence type="ECO:0000313" key="4">
    <source>
        <dbReference type="Proteomes" id="UP000185494"/>
    </source>
</evidence>
<evidence type="ECO:0000256" key="1">
    <source>
        <dbReference type="SAM" id="Phobius"/>
    </source>
</evidence>
<evidence type="ECO:0000313" key="2">
    <source>
        <dbReference type="EMBL" id="APT58670.1"/>
    </source>
</evidence>
<dbReference type="Proteomes" id="UP000185494">
    <property type="component" value="Chromosome 1"/>
</dbReference>
<protein>
    <submittedName>
        <fullName evidence="3">DUF2244 domain-containing protein</fullName>
    </submittedName>
</protein>
<dbReference type="RefSeq" id="WP_075799426.1">
    <property type="nucleotide sequence ID" value="NZ_CP015583.1"/>
</dbReference>
<sequence length="182" mass="20480">MTVEAPIGEAPRLEEPVLFEAVSVPPRSWTPRGFLVLALLLGSAAAALCVVFFLLGAWPILGFMGIEIPLVLALMALHHRRSGRVSEILSLTADRLRVRRTDAWGRREEFLLQPYWTRVELLSHPGSAGRLRLLSRGRGIEIGRCLSGDDKRDLARALEAALCRYREPRFDNPQLLDSRFRN</sequence>
<dbReference type="EMBL" id="JAVVDO010000022">
    <property type="protein sequence ID" value="MDT8332121.1"/>
    <property type="molecule type" value="Genomic_DNA"/>
</dbReference>
<accession>A0A1L7AIY9</accession>
<keyword evidence="1" id="KW-0812">Transmembrane</keyword>
<dbReference type="InterPro" id="IPR019253">
    <property type="entry name" value="DUF2244_TM"/>
</dbReference>